<sequence>MCIDASPIAVQANSNHQAARRIVAPLSAVIRTPSRYPRPGADPHVREYDDGMATIVVTGGSSGVGLAAAEQFAARGDEVVLVGRDPRRLAGAVARVRPAAHFRADFESLAEVRALAGDLLAGFPRIDVLANNAGGMIDGFRRTADGFEATFQANHLAPFLLTTLLRERLRGARVVNTASRAHLYGRPDPDRPEGDPASYNRWRAYGAGKSANILFAAEAARRWPDVFSVSFHPGVVRTNFGAGRTVRLFYRFAPFLVTPEKAGELLVWLATAPEAELVNGGYYVGHSLTTPAAHARDPELAGRLWEASAEAVNK</sequence>
<comment type="similarity">
    <text evidence="1">Belongs to the short-chain dehydrogenases/reductases (SDR) family.</text>
</comment>
<organism evidence="3 4">
    <name type="scientific">Actinoplanes philippinensis</name>
    <dbReference type="NCBI Taxonomy" id="35752"/>
    <lineage>
        <taxon>Bacteria</taxon>
        <taxon>Bacillati</taxon>
        <taxon>Actinomycetota</taxon>
        <taxon>Actinomycetes</taxon>
        <taxon>Micromonosporales</taxon>
        <taxon>Micromonosporaceae</taxon>
        <taxon>Actinoplanes</taxon>
    </lineage>
</organism>
<reference evidence="3 4" key="1">
    <citation type="submission" date="2016-10" db="EMBL/GenBank/DDBJ databases">
        <authorList>
            <person name="de Groot N.N."/>
        </authorList>
    </citation>
    <scope>NUCLEOTIDE SEQUENCE [LARGE SCALE GENOMIC DNA]</scope>
    <source>
        <strain evidence="3 4">DSM 43019</strain>
    </source>
</reference>
<dbReference type="Proteomes" id="UP000199645">
    <property type="component" value="Unassembled WGS sequence"/>
</dbReference>
<dbReference type="PANTHER" id="PTHR24320:SF148">
    <property type="entry name" value="NAD(P)-BINDING ROSSMANN-FOLD SUPERFAMILY PROTEIN"/>
    <property type="match status" value="1"/>
</dbReference>
<evidence type="ECO:0000313" key="3">
    <source>
        <dbReference type="EMBL" id="SFE57532.1"/>
    </source>
</evidence>
<dbReference type="GO" id="GO:0016491">
    <property type="term" value="F:oxidoreductase activity"/>
    <property type="evidence" value="ECO:0007669"/>
    <property type="project" value="UniProtKB-KW"/>
</dbReference>
<accession>A0A1I2BMY0</accession>
<dbReference type="Gene3D" id="3.40.50.720">
    <property type="entry name" value="NAD(P)-binding Rossmann-like Domain"/>
    <property type="match status" value="1"/>
</dbReference>
<dbReference type="PANTHER" id="PTHR24320">
    <property type="entry name" value="RETINOL DEHYDROGENASE"/>
    <property type="match status" value="1"/>
</dbReference>
<keyword evidence="4" id="KW-1185">Reference proteome</keyword>
<evidence type="ECO:0000313" key="4">
    <source>
        <dbReference type="Proteomes" id="UP000199645"/>
    </source>
</evidence>
<dbReference type="Pfam" id="PF00106">
    <property type="entry name" value="adh_short"/>
    <property type="match status" value="1"/>
</dbReference>
<dbReference type="PRINTS" id="PR00081">
    <property type="entry name" value="GDHRDH"/>
</dbReference>
<dbReference type="EMBL" id="FONV01000002">
    <property type="protein sequence ID" value="SFE57532.1"/>
    <property type="molecule type" value="Genomic_DNA"/>
</dbReference>
<evidence type="ECO:0000256" key="1">
    <source>
        <dbReference type="ARBA" id="ARBA00006484"/>
    </source>
</evidence>
<evidence type="ECO:0000256" key="2">
    <source>
        <dbReference type="ARBA" id="ARBA00023002"/>
    </source>
</evidence>
<name>A0A1I2BMY0_9ACTN</name>
<dbReference type="SUPFAM" id="SSF51735">
    <property type="entry name" value="NAD(P)-binding Rossmann-fold domains"/>
    <property type="match status" value="1"/>
</dbReference>
<dbReference type="InterPro" id="IPR002347">
    <property type="entry name" value="SDR_fam"/>
</dbReference>
<proteinExistence type="inferred from homology"/>
<dbReference type="AlphaFoldDB" id="A0A1I2BMY0"/>
<dbReference type="STRING" id="35752.SAMN05421541_102424"/>
<gene>
    <name evidence="3" type="ORF">SAMN05421541_102424</name>
</gene>
<keyword evidence="2" id="KW-0560">Oxidoreductase</keyword>
<dbReference type="InterPro" id="IPR036291">
    <property type="entry name" value="NAD(P)-bd_dom_sf"/>
</dbReference>
<protein>
    <submittedName>
        <fullName evidence="3">NAD(P)-dependent dehydrogenase, short-chain alcohol dehydrogenase family</fullName>
    </submittedName>
</protein>